<dbReference type="Gene3D" id="2.160.20.10">
    <property type="entry name" value="Single-stranded right-handed beta-helix, Pectin lyase-like"/>
    <property type="match status" value="1"/>
</dbReference>
<dbReference type="InterPro" id="IPR022225">
    <property type="entry name" value="Phage_tail_fibre_N"/>
</dbReference>
<dbReference type="Proteomes" id="UP000813876">
    <property type="component" value="Unassembled WGS sequence"/>
</dbReference>
<gene>
    <name evidence="2" type="ORF">GLP33_04160</name>
</gene>
<dbReference type="EMBL" id="WMCP01000002">
    <property type="protein sequence ID" value="MCF2300922.1"/>
    <property type="molecule type" value="Genomic_DNA"/>
</dbReference>
<dbReference type="SUPFAM" id="SSF51126">
    <property type="entry name" value="Pectin lyase-like"/>
    <property type="match status" value="1"/>
</dbReference>
<dbReference type="AlphaFoldDB" id="A0AAW4ZSS0"/>
<evidence type="ECO:0000259" key="1">
    <source>
        <dbReference type="Pfam" id="PF12571"/>
    </source>
</evidence>
<sequence length="860" mass="95719">MRSGNKPRIVKDETMSNTATVITTKAGEALIAKMQAENKVLVIDKFIFANVPNRPAFPDRDDVVPVEHVVHESAVHEQGRLTENSVIYSTTLASNVGPFSFNWSGLFCSEHNVLVAINFPPPVDKTVDAPGITGNTLVRSFVMEYKGIAETTNITVDPSSWQYDAHKRMSKMDNDTAQAIIDQNGKDWFIDDGFIVTPQSSAYSIKAGAGYVSGHRISLDFDRIIQVPEKPAFIYVDAFREGSPIGEWQTKFTFVVAADEKDDYTDAQGVNHFVCKIAQVFEDGSVGDMRIGSISNVLFSQITDKNVYPSNPLGNLIVNDVLNEDINAVRYDNKIWYIWGDVLAHKQKVISFVDNCDYGTATLTTPNGTYECIRSWVHAARVQKDAKGWGYVPDANIDSTAAIKRAIEDVNKFDSLYVCGGGKFGLIPIRKEIKIYSNNTPIYLNGDNAGFVLFGVIKKIEVLNFTIVGDGVNSSRHKLISLGANVEIGTFIVKYNNISNCIMGISAGFENGRKVNSAYILYNKISNIKGVNPGEGYGIHAANDRYNGSYGELYIAYNQIDNCERHSIYCARSNGFKVLFNTIKNHRANVTTGDLRVALNLARSTDVVAAYNEFDTCYDGCIAIGADEVDGNVYDATNVQVYNNNFINPKVLAPIYVGYLEYDKGKINNISIYGNTFNMADNALPLIEVKMGFGVSFSRNKAYYRAPSKTFNIFVFSAIGERGKEKENSDQWIVRDNEIYIRNRDADSKINIYRFNKRSNVSMYLLDNIVSGNTSVVSVAEIMTNSIIYMSGHYPELESGITPLDMANPSLDKQWHETSAQIDTPNGQIKPAYKGQEIFLTKTEKFWKAKGFNNTDWIPL</sequence>
<dbReference type="InterPro" id="IPR011050">
    <property type="entry name" value="Pectin_lyase_fold/virulence"/>
</dbReference>
<evidence type="ECO:0000313" key="3">
    <source>
        <dbReference type="Proteomes" id="UP000813876"/>
    </source>
</evidence>
<dbReference type="InterPro" id="IPR012334">
    <property type="entry name" value="Pectin_lyas_fold"/>
</dbReference>
<dbReference type="Pfam" id="PF12571">
    <property type="entry name" value="Phage_tail_fib"/>
    <property type="match status" value="1"/>
</dbReference>
<reference evidence="2" key="1">
    <citation type="submission" date="2019-11" db="EMBL/GenBank/DDBJ databases">
        <title>Comparative genomics of photobacteria reveal adaptation to distinct habitats.</title>
        <authorList>
            <person name="Fuertes-Perez S."/>
            <person name="Hilgarth M."/>
            <person name="Vogel R.F."/>
        </authorList>
    </citation>
    <scope>NUCLEOTIDE SEQUENCE</scope>
    <source>
        <strain evidence="2">TMW2.2145</strain>
    </source>
</reference>
<proteinExistence type="predicted"/>
<protein>
    <recommendedName>
        <fullName evidence="1">Phage tail fibre protein N-terminal domain-containing protein</fullName>
    </recommendedName>
</protein>
<organism evidence="2 3">
    <name type="scientific">Photobacterium phosphoreum</name>
    <dbReference type="NCBI Taxonomy" id="659"/>
    <lineage>
        <taxon>Bacteria</taxon>
        <taxon>Pseudomonadati</taxon>
        <taxon>Pseudomonadota</taxon>
        <taxon>Gammaproteobacteria</taxon>
        <taxon>Vibrionales</taxon>
        <taxon>Vibrionaceae</taxon>
        <taxon>Photobacterium</taxon>
    </lineage>
</organism>
<name>A0AAW4ZSS0_PHOPO</name>
<comment type="caution">
    <text evidence="2">The sequence shown here is derived from an EMBL/GenBank/DDBJ whole genome shotgun (WGS) entry which is preliminary data.</text>
</comment>
<evidence type="ECO:0000313" key="2">
    <source>
        <dbReference type="EMBL" id="MCF2300922.1"/>
    </source>
</evidence>
<feature type="domain" description="Phage tail fibre protein N-terminal" evidence="1">
    <location>
        <begin position="15"/>
        <end position="159"/>
    </location>
</feature>
<accession>A0AAW4ZSS0</accession>